<name>A0A218WI79_PUNGR</name>
<evidence type="ECO:0000313" key="3">
    <source>
        <dbReference type="EMBL" id="PKI64353.1"/>
    </source>
</evidence>
<evidence type="ECO:0000313" key="2">
    <source>
        <dbReference type="EMBL" id="OWM72208.1"/>
    </source>
</evidence>
<evidence type="ECO:0000313" key="4">
    <source>
        <dbReference type="Proteomes" id="UP000197138"/>
    </source>
</evidence>
<proteinExistence type="predicted"/>
<dbReference type="Pfam" id="PF14009">
    <property type="entry name" value="PADRE"/>
    <property type="match status" value="1"/>
</dbReference>
<reference evidence="2" key="2">
    <citation type="submission" date="2017-06" db="EMBL/GenBank/DDBJ databases">
        <title>The pomegranate genome and the genomics of punicalagin biosynthesis.</title>
        <authorList>
            <person name="Xu C."/>
        </authorList>
    </citation>
    <scope>NUCLEOTIDE SEQUENCE [LARGE SCALE GENOMIC DNA]</scope>
    <source>
        <tissue evidence="2">Fresh leaf</tissue>
    </source>
</reference>
<comment type="caution">
    <text evidence="2">The sequence shown here is derived from an EMBL/GenBank/DDBJ whole genome shotgun (WGS) entry which is preliminary data.</text>
</comment>
<dbReference type="AlphaFoldDB" id="A0A218WI79"/>
<reference evidence="3 5" key="3">
    <citation type="submission" date="2017-11" db="EMBL/GenBank/DDBJ databases">
        <title>De-novo sequencing of pomegranate (Punica granatum L.) genome.</title>
        <authorList>
            <person name="Akparov Z."/>
            <person name="Amiraslanov A."/>
            <person name="Hajiyeva S."/>
            <person name="Abbasov M."/>
            <person name="Kaur K."/>
            <person name="Hamwieh A."/>
            <person name="Solovyev V."/>
            <person name="Salamov A."/>
            <person name="Braich B."/>
            <person name="Kosarev P."/>
            <person name="Mahmoud A."/>
            <person name="Hajiyev E."/>
            <person name="Babayeva S."/>
            <person name="Izzatullayeva V."/>
            <person name="Mammadov A."/>
            <person name="Mammadov A."/>
            <person name="Sharifova S."/>
            <person name="Ojaghi J."/>
            <person name="Eynullazada K."/>
            <person name="Bayramov B."/>
            <person name="Abdulazimova A."/>
            <person name="Shahmuradov I."/>
        </authorList>
    </citation>
    <scope>NUCLEOTIDE SEQUENCE [LARGE SCALE GENOMIC DNA]</scope>
    <source>
        <strain evidence="3">AG2017</strain>
        <strain evidence="5">cv. AG2017</strain>
        <tissue evidence="3">Leaf</tissue>
    </source>
</reference>
<protein>
    <submittedName>
        <fullName evidence="2">Uncharacterized protein</fullName>
    </submittedName>
</protein>
<evidence type="ECO:0000256" key="1">
    <source>
        <dbReference type="SAM" id="MobiDB-lite"/>
    </source>
</evidence>
<dbReference type="InterPro" id="IPR025322">
    <property type="entry name" value="PADRE_dom"/>
</dbReference>
<organism evidence="2 4">
    <name type="scientific">Punica granatum</name>
    <name type="common">Pomegranate</name>
    <dbReference type="NCBI Taxonomy" id="22663"/>
    <lineage>
        <taxon>Eukaryota</taxon>
        <taxon>Viridiplantae</taxon>
        <taxon>Streptophyta</taxon>
        <taxon>Embryophyta</taxon>
        <taxon>Tracheophyta</taxon>
        <taxon>Spermatophyta</taxon>
        <taxon>Magnoliopsida</taxon>
        <taxon>eudicotyledons</taxon>
        <taxon>Gunneridae</taxon>
        <taxon>Pentapetalae</taxon>
        <taxon>rosids</taxon>
        <taxon>malvids</taxon>
        <taxon>Myrtales</taxon>
        <taxon>Lythraceae</taxon>
        <taxon>Punica</taxon>
    </lineage>
</organism>
<keyword evidence="5" id="KW-1185">Reference proteome</keyword>
<dbReference type="Proteomes" id="UP000197138">
    <property type="component" value="Unassembled WGS sequence"/>
</dbReference>
<feature type="region of interest" description="Disordered" evidence="1">
    <location>
        <begin position="1"/>
        <end position="28"/>
    </location>
</feature>
<sequence>MLDKILRNRKTTARSTQHDPPRPIPQPKQEDKLAALKIVHAGGTVECYFMAIPAKKIMDKYPSCYVTRPDVFRRPWNSVVWPDEILSLGEKFFVVPRHTVRKLCQRIRKPGPNDVYLADCSSIMRSIKIVADESRDGMSSMSGSSIIMSRRKNGSRKQVRFMGVEEKLKKGPSKNVEKKVNNFVEEQKSKGLKVVQLNGENRKVRRSGIWQPSLAAIKERHGSNE</sequence>
<gene>
    <name evidence="2" type="ORF">CDL15_Pgr018093</name>
    <name evidence="3" type="ORF">CRG98_015213</name>
</gene>
<accession>A0A218WI79</accession>
<dbReference type="PANTHER" id="PTHR33052">
    <property type="entry name" value="DUF4228 DOMAIN PROTEIN-RELATED"/>
    <property type="match status" value="1"/>
</dbReference>
<dbReference type="Proteomes" id="UP000233551">
    <property type="component" value="Unassembled WGS sequence"/>
</dbReference>
<dbReference type="EMBL" id="MTKT01004293">
    <property type="protein sequence ID" value="OWM72208.1"/>
    <property type="molecule type" value="Genomic_DNA"/>
</dbReference>
<dbReference type="EMBL" id="PGOL01000824">
    <property type="protein sequence ID" value="PKI64353.1"/>
    <property type="molecule type" value="Genomic_DNA"/>
</dbReference>
<reference evidence="4" key="1">
    <citation type="journal article" date="2017" name="Plant J.">
        <title>The pomegranate (Punica granatum L.) genome and the genomics of punicalagin biosynthesis.</title>
        <authorList>
            <person name="Qin G."/>
            <person name="Xu C."/>
            <person name="Ming R."/>
            <person name="Tang H."/>
            <person name="Guyot R."/>
            <person name="Kramer E.M."/>
            <person name="Hu Y."/>
            <person name="Yi X."/>
            <person name="Qi Y."/>
            <person name="Xu X."/>
            <person name="Gao Z."/>
            <person name="Pan H."/>
            <person name="Jian J."/>
            <person name="Tian Y."/>
            <person name="Yue Z."/>
            <person name="Xu Y."/>
        </authorList>
    </citation>
    <scope>NUCLEOTIDE SEQUENCE [LARGE SCALE GENOMIC DNA]</scope>
    <source>
        <strain evidence="4">cv. Dabenzi</strain>
    </source>
</reference>
<evidence type="ECO:0000313" key="5">
    <source>
        <dbReference type="Proteomes" id="UP000233551"/>
    </source>
</evidence>